<sequence length="142" mass="14665">MTDVSNRPCITLTGAEHALQAALRHADEIGVPVCVAVTDRGGNLVSFARQDDAPLMSAQLAQDKAYSVVAFKGLATREWWDLIRDDAPLRHGIVKTDRLTVFGGGVPIAAGDEVIGAIGVSGGSAEQDHDIATAGACVLGGS</sequence>
<reference evidence="1 2" key="1">
    <citation type="submission" date="2020-08" db="EMBL/GenBank/DDBJ databases">
        <title>Sequencing the genomes of 1000 actinobacteria strains.</title>
        <authorList>
            <person name="Klenk H.-P."/>
        </authorList>
    </citation>
    <scope>NUCLEOTIDE SEQUENCE [LARGE SCALE GENOMIC DNA]</scope>
    <source>
        <strain evidence="1 2">DSM 105369</strain>
    </source>
</reference>
<dbReference type="Gene3D" id="3.30.450.150">
    <property type="entry name" value="Haem-degrading domain"/>
    <property type="match status" value="1"/>
</dbReference>
<keyword evidence="2" id="KW-1185">Reference proteome</keyword>
<dbReference type="EMBL" id="JACHVQ010000001">
    <property type="protein sequence ID" value="MBB2891961.1"/>
    <property type="molecule type" value="Genomic_DNA"/>
</dbReference>
<dbReference type="InterPro" id="IPR005624">
    <property type="entry name" value="PduO/GlcC-like"/>
</dbReference>
<dbReference type="PANTHER" id="PTHR34309:SF1">
    <property type="entry name" value="PROTEIN GLCG"/>
    <property type="match status" value="1"/>
</dbReference>
<proteinExistence type="predicted"/>
<name>A0A839NB64_9MICO</name>
<dbReference type="AlphaFoldDB" id="A0A839NB64"/>
<gene>
    <name evidence="1" type="ORF">FHU39_001945</name>
</gene>
<dbReference type="InterPro" id="IPR052517">
    <property type="entry name" value="GlcG_carb_metab_protein"/>
</dbReference>
<dbReference type="RefSeq" id="WP_183320157.1">
    <property type="nucleotide sequence ID" value="NZ_JACHVQ010000001.1"/>
</dbReference>
<organism evidence="1 2">
    <name type="scientific">Flexivirga oryzae</name>
    <dbReference type="NCBI Taxonomy" id="1794944"/>
    <lineage>
        <taxon>Bacteria</taxon>
        <taxon>Bacillati</taxon>
        <taxon>Actinomycetota</taxon>
        <taxon>Actinomycetes</taxon>
        <taxon>Micrococcales</taxon>
        <taxon>Dermacoccaceae</taxon>
        <taxon>Flexivirga</taxon>
    </lineage>
</organism>
<accession>A0A839NB64</accession>
<dbReference type="SUPFAM" id="SSF143744">
    <property type="entry name" value="GlcG-like"/>
    <property type="match status" value="1"/>
</dbReference>
<dbReference type="PANTHER" id="PTHR34309">
    <property type="entry name" value="SLR1406 PROTEIN"/>
    <property type="match status" value="1"/>
</dbReference>
<evidence type="ECO:0000313" key="1">
    <source>
        <dbReference type="EMBL" id="MBB2891961.1"/>
    </source>
</evidence>
<comment type="caution">
    <text evidence="1">The sequence shown here is derived from an EMBL/GenBank/DDBJ whole genome shotgun (WGS) entry which is preliminary data.</text>
</comment>
<dbReference type="Proteomes" id="UP000559182">
    <property type="component" value="Unassembled WGS sequence"/>
</dbReference>
<protein>
    <submittedName>
        <fullName evidence="1">Uncharacterized protein GlcG (DUF336 family)</fullName>
    </submittedName>
</protein>
<dbReference type="InterPro" id="IPR038084">
    <property type="entry name" value="PduO/GlcC-like_sf"/>
</dbReference>
<dbReference type="Pfam" id="PF03928">
    <property type="entry name" value="HbpS-like"/>
    <property type="match status" value="1"/>
</dbReference>
<evidence type="ECO:0000313" key="2">
    <source>
        <dbReference type="Proteomes" id="UP000559182"/>
    </source>
</evidence>